<evidence type="ECO:0000313" key="1">
    <source>
        <dbReference type="EMBL" id="QQP61314.1"/>
    </source>
</evidence>
<keyword evidence="1" id="KW-0614">Plasmid</keyword>
<geneLocation type="plasmid" evidence="1">
    <name>pN7435-R3645</name>
</geneLocation>
<organism evidence="1">
    <name type="scientific">Enterococcus faecium</name>
    <name type="common">Streptococcus faecium</name>
    <dbReference type="NCBI Taxonomy" id="1352"/>
    <lineage>
        <taxon>Bacteria</taxon>
        <taxon>Bacillati</taxon>
        <taxon>Bacillota</taxon>
        <taxon>Bacilli</taxon>
        <taxon>Lactobacillales</taxon>
        <taxon>Enterococcaceae</taxon>
        <taxon>Enterococcus</taxon>
    </lineage>
</organism>
<reference evidence="1" key="1">
    <citation type="submission" date="2020-02" db="EMBL/GenBank/DDBJ databases">
        <title>A new conjugative MDR plasmid carrying the lsa(E) gene in Enterococcus faecium with potential transmission to Staphylococcus aureus.</title>
        <authorList>
            <person name="Yan X."/>
            <person name="Wang J."/>
            <person name="You Y."/>
            <person name="Tao X."/>
            <person name="Meng F."/>
            <person name="Zhang J."/>
        </authorList>
    </citation>
    <scope>NUCLEOTIDE SEQUENCE</scope>
    <source>
        <strain evidence="1">N7435</strain>
        <plasmid evidence="1">pN7435-R3645</plasmid>
    </source>
</reference>
<protein>
    <submittedName>
        <fullName evidence="1">Uncharacterized protein</fullName>
    </submittedName>
</protein>
<sequence>MAQTYNKPKENLESKFWMALIYNTTKDVYPE</sequence>
<name>A0A7T8KSB7_ENTFC</name>
<accession>A0A7T8KSB7</accession>
<proteinExistence type="predicted"/>
<dbReference type="AlphaFoldDB" id="A0A7T8KSB7"/>
<dbReference type="EMBL" id="MT022086">
    <property type="protein sequence ID" value="QQP61314.1"/>
    <property type="molecule type" value="Genomic_DNA"/>
</dbReference>